<gene>
    <name evidence="3" type="ORF">DFH07DRAFT_980434</name>
</gene>
<dbReference type="Proteomes" id="UP001215280">
    <property type="component" value="Unassembled WGS sequence"/>
</dbReference>
<feature type="signal peptide" evidence="2">
    <location>
        <begin position="1"/>
        <end position="22"/>
    </location>
</feature>
<keyword evidence="4" id="KW-1185">Reference proteome</keyword>
<dbReference type="AlphaFoldDB" id="A0AAD7N234"/>
<organism evidence="3 4">
    <name type="scientific">Mycena maculata</name>
    <dbReference type="NCBI Taxonomy" id="230809"/>
    <lineage>
        <taxon>Eukaryota</taxon>
        <taxon>Fungi</taxon>
        <taxon>Dikarya</taxon>
        <taxon>Basidiomycota</taxon>
        <taxon>Agaricomycotina</taxon>
        <taxon>Agaricomycetes</taxon>
        <taxon>Agaricomycetidae</taxon>
        <taxon>Agaricales</taxon>
        <taxon>Marasmiineae</taxon>
        <taxon>Mycenaceae</taxon>
        <taxon>Mycena</taxon>
    </lineage>
</organism>
<keyword evidence="1" id="KW-0812">Transmembrane</keyword>
<evidence type="ECO:0000256" key="1">
    <source>
        <dbReference type="SAM" id="Phobius"/>
    </source>
</evidence>
<evidence type="ECO:0000256" key="2">
    <source>
        <dbReference type="SAM" id="SignalP"/>
    </source>
</evidence>
<accession>A0AAD7N234</accession>
<keyword evidence="2" id="KW-0732">Signal</keyword>
<reference evidence="3" key="1">
    <citation type="submission" date="2023-03" db="EMBL/GenBank/DDBJ databases">
        <title>Massive genome expansion in bonnet fungi (Mycena s.s.) driven by repeated elements and novel gene families across ecological guilds.</title>
        <authorList>
            <consortium name="Lawrence Berkeley National Laboratory"/>
            <person name="Harder C.B."/>
            <person name="Miyauchi S."/>
            <person name="Viragh M."/>
            <person name="Kuo A."/>
            <person name="Thoen E."/>
            <person name="Andreopoulos B."/>
            <person name="Lu D."/>
            <person name="Skrede I."/>
            <person name="Drula E."/>
            <person name="Henrissat B."/>
            <person name="Morin E."/>
            <person name="Kohler A."/>
            <person name="Barry K."/>
            <person name="LaButti K."/>
            <person name="Morin E."/>
            <person name="Salamov A."/>
            <person name="Lipzen A."/>
            <person name="Mereny Z."/>
            <person name="Hegedus B."/>
            <person name="Baldrian P."/>
            <person name="Stursova M."/>
            <person name="Weitz H."/>
            <person name="Taylor A."/>
            <person name="Grigoriev I.V."/>
            <person name="Nagy L.G."/>
            <person name="Martin F."/>
            <person name="Kauserud H."/>
        </authorList>
    </citation>
    <scope>NUCLEOTIDE SEQUENCE</scope>
    <source>
        <strain evidence="3">CBHHK188m</strain>
    </source>
</reference>
<proteinExistence type="predicted"/>
<feature type="chain" id="PRO_5042162400" evidence="2">
    <location>
        <begin position="23"/>
        <end position="212"/>
    </location>
</feature>
<protein>
    <submittedName>
        <fullName evidence="3">Uncharacterized protein</fullName>
    </submittedName>
</protein>
<name>A0AAD7N234_9AGAR</name>
<dbReference type="EMBL" id="JARJLG010000118">
    <property type="protein sequence ID" value="KAJ7742371.1"/>
    <property type="molecule type" value="Genomic_DNA"/>
</dbReference>
<evidence type="ECO:0000313" key="4">
    <source>
        <dbReference type="Proteomes" id="UP001215280"/>
    </source>
</evidence>
<comment type="caution">
    <text evidence="3">The sequence shown here is derived from an EMBL/GenBank/DDBJ whole genome shotgun (WGS) entry which is preliminary data.</text>
</comment>
<keyword evidence="1" id="KW-0472">Membrane</keyword>
<keyword evidence="1" id="KW-1133">Transmembrane helix</keyword>
<sequence length="212" mass="22454">MPFLPNALLSVALAGFTPQAAAYIAVVGGRHSVLSNTGRIVVIVMCIAILLFLLTCSLERRRQNRRVAAAAAIPVMTTQVPPNAPVANYASGYNGYPMPPPPQAQVQYPPPQGYPQNYGQPAQNLTPGQPYNPPYSSPTYGPGAGGEYKMPSVGNINSHLQQQYSGYAPAPGPPPRGVMPVYDYNLPPRNGYDAAIVSPVPQAHTTVCSIPS</sequence>
<evidence type="ECO:0000313" key="3">
    <source>
        <dbReference type="EMBL" id="KAJ7742371.1"/>
    </source>
</evidence>
<feature type="transmembrane region" description="Helical" evidence="1">
    <location>
        <begin position="38"/>
        <end position="56"/>
    </location>
</feature>